<feature type="compositionally biased region" description="Basic residues" evidence="1">
    <location>
        <begin position="47"/>
        <end position="58"/>
    </location>
</feature>
<dbReference type="AlphaFoldDB" id="A0A1Z5JHS5"/>
<dbReference type="OrthoDB" id="199351at2759"/>
<sequence>MKSTERTPQTQNESSNNQPITKAPLIRLERMSGNRERINTGGSMTSPHRRTHRERRPRTFSNSSVDSGISKQHAPSTTDTNFSLRERTNTLEVIALTADHEDDHDLDSRGGQKHNHHLTTRRRKIVKWIERQTVPIPRRLKKNAEPVHFISGLEMVLYGPSAAADTVLLMGLKPPRYLWYMWSGSFCDVIQLGFDFMLHKVMNVQDPTICWTVSFIMSVVFRHTSHRYMVFGDYVGGYWVSLLRMYAGYSFIIVLSTLVNLCLTRLTELSHYLAWFITIFWSGIANYFILKRLWGLGGPSVNTTS</sequence>
<evidence type="ECO:0000256" key="1">
    <source>
        <dbReference type="SAM" id="MobiDB-lite"/>
    </source>
</evidence>
<keyword evidence="2" id="KW-0472">Membrane</keyword>
<dbReference type="Proteomes" id="UP000198406">
    <property type="component" value="Unassembled WGS sequence"/>
</dbReference>
<feature type="transmembrane region" description="Helical" evidence="2">
    <location>
        <begin position="147"/>
        <end position="171"/>
    </location>
</feature>
<accession>A0A1Z5JHS5</accession>
<feature type="compositionally biased region" description="Basic and acidic residues" evidence="1">
    <location>
        <begin position="27"/>
        <end position="38"/>
    </location>
</feature>
<organism evidence="3 4">
    <name type="scientific">Fistulifera solaris</name>
    <name type="common">Oleaginous diatom</name>
    <dbReference type="NCBI Taxonomy" id="1519565"/>
    <lineage>
        <taxon>Eukaryota</taxon>
        <taxon>Sar</taxon>
        <taxon>Stramenopiles</taxon>
        <taxon>Ochrophyta</taxon>
        <taxon>Bacillariophyta</taxon>
        <taxon>Bacillariophyceae</taxon>
        <taxon>Bacillariophycidae</taxon>
        <taxon>Naviculales</taxon>
        <taxon>Naviculaceae</taxon>
        <taxon>Fistulifera</taxon>
    </lineage>
</organism>
<evidence type="ECO:0000313" key="3">
    <source>
        <dbReference type="EMBL" id="GAX13563.1"/>
    </source>
</evidence>
<keyword evidence="2" id="KW-1133">Transmembrane helix</keyword>
<feature type="compositionally biased region" description="Polar residues" evidence="1">
    <location>
        <begin position="60"/>
        <end position="83"/>
    </location>
</feature>
<dbReference type="InParanoid" id="A0A1Z5JHS5"/>
<name>A0A1Z5JHS5_FISSO</name>
<feature type="compositionally biased region" description="Polar residues" evidence="1">
    <location>
        <begin position="1"/>
        <end position="20"/>
    </location>
</feature>
<feature type="transmembrane region" description="Helical" evidence="2">
    <location>
        <begin position="208"/>
        <end position="225"/>
    </location>
</feature>
<dbReference type="EMBL" id="BDSP01000070">
    <property type="protein sequence ID" value="GAX13563.1"/>
    <property type="molecule type" value="Genomic_DNA"/>
</dbReference>
<feature type="transmembrane region" description="Helical" evidence="2">
    <location>
        <begin position="245"/>
        <end position="263"/>
    </location>
</feature>
<gene>
    <name evidence="3" type="ORF">FisN_3Lh131</name>
</gene>
<protein>
    <submittedName>
        <fullName evidence="3">Uncharacterized protein</fullName>
    </submittedName>
</protein>
<proteinExistence type="predicted"/>
<comment type="caution">
    <text evidence="3">The sequence shown here is derived from an EMBL/GenBank/DDBJ whole genome shotgun (WGS) entry which is preliminary data.</text>
</comment>
<feature type="transmembrane region" description="Helical" evidence="2">
    <location>
        <begin position="272"/>
        <end position="290"/>
    </location>
</feature>
<evidence type="ECO:0000313" key="4">
    <source>
        <dbReference type="Proteomes" id="UP000198406"/>
    </source>
</evidence>
<reference evidence="3 4" key="1">
    <citation type="journal article" date="2015" name="Plant Cell">
        <title>Oil accumulation by the oleaginous diatom Fistulifera solaris as revealed by the genome and transcriptome.</title>
        <authorList>
            <person name="Tanaka T."/>
            <person name="Maeda Y."/>
            <person name="Veluchamy A."/>
            <person name="Tanaka M."/>
            <person name="Abida H."/>
            <person name="Marechal E."/>
            <person name="Bowler C."/>
            <person name="Muto M."/>
            <person name="Sunaga Y."/>
            <person name="Tanaka M."/>
            <person name="Yoshino T."/>
            <person name="Taniguchi T."/>
            <person name="Fukuda Y."/>
            <person name="Nemoto M."/>
            <person name="Matsumoto M."/>
            <person name="Wong P.S."/>
            <person name="Aburatani S."/>
            <person name="Fujibuchi W."/>
        </authorList>
    </citation>
    <scope>NUCLEOTIDE SEQUENCE [LARGE SCALE GENOMIC DNA]</scope>
    <source>
        <strain evidence="3 4">JPCC DA0580</strain>
    </source>
</reference>
<keyword evidence="4" id="KW-1185">Reference proteome</keyword>
<keyword evidence="2" id="KW-0812">Transmembrane</keyword>
<feature type="region of interest" description="Disordered" evidence="1">
    <location>
        <begin position="1"/>
        <end position="85"/>
    </location>
</feature>
<evidence type="ECO:0000256" key="2">
    <source>
        <dbReference type="SAM" id="Phobius"/>
    </source>
</evidence>